<comment type="caution">
    <text evidence="2">The sequence shown here is derived from an EMBL/GenBank/DDBJ whole genome shotgun (WGS) entry which is preliminary data.</text>
</comment>
<dbReference type="Proteomes" id="UP001152622">
    <property type="component" value="Chromosome 9"/>
</dbReference>
<evidence type="ECO:0000313" key="2">
    <source>
        <dbReference type="EMBL" id="KAJ8350655.1"/>
    </source>
</evidence>
<dbReference type="EMBL" id="JAINUF010000009">
    <property type="protein sequence ID" value="KAJ8350655.1"/>
    <property type="molecule type" value="Genomic_DNA"/>
</dbReference>
<keyword evidence="3" id="KW-1185">Reference proteome</keyword>
<organism evidence="2 3">
    <name type="scientific">Synaphobranchus kaupii</name>
    <name type="common">Kaup's arrowtooth eel</name>
    <dbReference type="NCBI Taxonomy" id="118154"/>
    <lineage>
        <taxon>Eukaryota</taxon>
        <taxon>Metazoa</taxon>
        <taxon>Chordata</taxon>
        <taxon>Craniata</taxon>
        <taxon>Vertebrata</taxon>
        <taxon>Euteleostomi</taxon>
        <taxon>Actinopterygii</taxon>
        <taxon>Neopterygii</taxon>
        <taxon>Teleostei</taxon>
        <taxon>Anguilliformes</taxon>
        <taxon>Synaphobranchidae</taxon>
        <taxon>Synaphobranchus</taxon>
    </lineage>
</organism>
<feature type="region of interest" description="Disordered" evidence="1">
    <location>
        <begin position="1"/>
        <end position="48"/>
    </location>
</feature>
<accession>A0A9Q1F453</accession>
<reference evidence="2" key="1">
    <citation type="journal article" date="2023" name="Science">
        <title>Genome structures resolve the early diversification of teleost fishes.</title>
        <authorList>
            <person name="Parey E."/>
            <person name="Louis A."/>
            <person name="Montfort J."/>
            <person name="Bouchez O."/>
            <person name="Roques C."/>
            <person name="Iampietro C."/>
            <person name="Lluch J."/>
            <person name="Castinel A."/>
            <person name="Donnadieu C."/>
            <person name="Desvignes T."/>
            <person name="Floi Bucao C."/>
            <person name="Jouanno E."/>
            <person name="Wen M."/>
            <person name="Mejri S."/>
            <person name="Dirks R."/>
            <person name="Jansen H."/>
            <person name="Henkel C."/>
            <person name="Chen W.J."/>
            <person name="Zahm M."/>
            <person name="Cabau C."/>
            <person name="Klopp C."/>
            <person name="Thompson A.W."/>
            <person name="Robinson-Rechavi M."/>
            <person name="Braasch I."/>
            <person name="Lecointre G."/>
            <person name="Bobe J."/>
            <person name="Postlethwait J.H."/>
            <person name="Berthelot C."/>
            <person name="Roest Crollius H."/>
            <person name="Guiguen Y."/>
        </authorList>
    </citation>
    <scope>NUCLEOTIDE SEQUENCE</scope>
    <source>
        <strain evidence="2">WJC10195</strain>
    </source>
</reference>
<protein>
    <submittedName>
        <fullName evidence="2">Uncharacterized protein</fullName>
    </submittedName>
</protein>
<name>A0A9Q1F453_SYNKA</name>
<evidence type="ECO:0000313" key="3">
    <source>
        <dbReference type="Proteomes" id="UP001152622"/>
    </source>
</evidence>
<sequence>MTDSLIGQSYDRSPIRHGQMLAGSPEEGQGKDGSCLRVTQTHGPGERTRTRYSRTLNCIINPFSLEAETRRIWNPLKTVCKSKPGEKRSDSNRPICCPEPPRWKFNARVLLSSLPSVLLPGRSVAFLSTVLSSPTGSPGLQMLPEAPGPYRATATGPACRMRSPPEYAGSPFYGAAAKAAATRQSNSTMSVPMEHPNPGNHQRCWKCGALGRGVTVALFFTFGRRAWRGDGAEIETRRRGNVFKRAMQCIINGQHYRSQSSGVKCSQ</sequence>
<feature type="compositionally biased region" description="Polar residues" evidence="1">
    <location>
        <begin position="1"/>
        <end position="11"/>
    </location>
</feature>
<dbReference type="AlphaFoldDB" id="A0A9Q1F453"/>
<proteinExistence type="predicted"/>
<gene>
    <name evidence="2" type="ORF">SKAU_G00257850</name>
</gene>
<evidence type="ECO:0000256" key="1">
    <source>
        <dbReference type="SAM" id="MobiDB-lite"/>
    </source>
</evidence>